<feature type="region of interest" description="Disordered" evidence="1">
    <location>
        <begin position="429"/>
        <end position="476"/>
    </location>
</feature>
<reference evidence="2 3" key="1">
    <citation type="submission" date="2018-02" db="EMBL/GenBank/DDBJ databases">
        <title>Whole genome sequencing of endophytic bacterium.</title>
        <authorList>
            <person name="Eedara R."/>
            <person name="Podile A.R."/>
        </authorList>
    </citation>
    <scope>NUCLEOTIDE SEQUENCE [LARGE SCALE GENOMIC DNA]</scope>
    <source>
        <strain evidence="2 3">RP1T</strain>
    </source>
</reference>
<dbReference type="SUPFAM" id="SSF48452">
    <property type="entry name" value="TPR-like"/>
    <property type="match status" value="2"/>
</dbReference>
<feature type="compositionally biased region" description="Low complexity" evidence="1">
    <location>
        <begin position="525"/>
        <end position="536"/>
    </location>
</feature>
<comment type="caution">
    <text evidence="2">The sequence shown here is derived from an EMBL/GenBank/DDBJ whole genome shotgun (WGS) entry which is preliminary data.</text>
</comment>
<dbReference type="AlphaFoldDB" id="A0A2S9QI67"/>
<feature type="compositionally biased region" description="Polar residues" evidence="1">
    <location>
        <begin position="429"/>
        <end position="440"/>
    </location>
</feature>
<proteinExistence type="predicted"/>
<organism evidence="2 3">
    <name type="scientific">Labrys okinawensis</name>
    <dbReference type="NCBI Taxonomy" id="346911"/>
    <lineage>
        <taxon>Bacteria</taxon>
        <taxon>Pseudomonadati</taxon>
        <taxon>Pseudomonadota</taxon>
        <taxon>Alphaproteobacteria</taxon>
        <taxon>Hyphomicrobiales</taxon>
        <taxon>Xanthobacteraceae</taxon>
        <taxon>Labrys</taxon>
    </lineage>
</organism>
<keyword evidence="3" id="KW-1185">Reference proteome</keyword>
<protein>
    <submittedName>
        <fullName evidence="2">Cellulose synthase</fullName>
    </submittedName>
</protein>
<dbReference type="EMBL" id="PUEJ01000001">
    <property type="protein sequence ID" value="PRH89025.1"/>
    <property type="molecule type" value="Genomic_DNA"/>
</dbReference>
<feature type="compositionally biased region" description="Low complexity" evidence="1">
    <location>
        <begin position="446"/>
        <end position="458"/>
    </location>
</feature>
<accession>A0A2S9QI67</accession>
<feature type="region of interest" description="Disordered" evidence="1">
    <location>
        <begin position="515"/>
        <end position="541"/>
    </location>
</feature>
<name>A0A2S9QI67_9HYPH</name>
<gene>
    <name evidence="2" type="ORF">C5L14_00035</name>
</gene>
<evidence type="ECO:0000313" key="3">
    <source>
        <dbReference type="Proteomes" id="UP000237682"/>
    </source>
</evidence>
<dbReference type="Proteomes" id="UP000237682">
    <property type="component" value="Unassembled WGS sequence"/>
</dbReference>
<dbReference type="Gene3D" id="1.25.40.10">
    <property type="entry name" value="Tetratricopeptide repeat domain"/>
    <property type="match status" value="2"/>
</dbReference>
<evidence type="ECO:0000313" key="2">
    <source>
        <dbReference type="EMBL" id="PRH89025.1"/>
    </source>
</evidence>
<sequence length="700" mass="75733">MAEQTAKPAVDETALRYFARQGDTRRLNTEIARLRSLYPDWVPPDDPLKAPPVSDPQLDSLWQLYSQGQFAAARAAIVARQGRERDWIPPKDLLDRLAVAETRERLVNASNAKQYMTVIELATMTPSLLTCGDVDVLWRLAEAFAQTDRKMRAQDAYRYILTSCTDPHDRLSTMQKAMTLLPRSDIEPLLALGRSGTDGDEFRSIREGLARNAVAAGGADPKLVVDPSDLRLLGDIARTDKSPGDALLLGGYFRGHGDSTQAEQWYRRAFERQNTAAAAEGLALALIDLKRAAEAEAILAPWHDANDGARKSYMAAIANLLAQQPPPALTAEVLARVVAAVAAQRDPAAAQQLGWFAHYYRQEETAARWFAAALSWKPDDEPSAYGLAIANLGMNRRDMVRSVVNAWGQRSLRIRALLDPALARELARTNPQTGPATQAPWTVGMQQPSQPSQFPQAPVLSGPAPQQPVSGGSAPVAAMLPGQVPQAMPASQPQVFMPVPQADQGQSIADQPMVTERPARRAPTRPRQTAATPAATSAGRGSCPGGVAGGWCLMKLDRPSEAVVVFQAALSAGSAQQRQDAAYGLSLAYLRLGLTSQAAAASTQASQPTGRARELNLSILTQRILKDYQGGRYAQALMALDTRASLAPEQTDLLMLRGWSYFHLQRFAEARRVFEAVAATGNSEAAGAIEAVKEATHSRF</sequence>
<evidence type="ECO:0000256" key="1">
    <source>
        <dbReference type="SAM" id="MobiDB-lite"/>
    </source>
</evidence>
<dbReference type="InterPro" id="IPR011990">
    <property type="entry name" value="TPR-like_helical_dom_sf"/>
</dbReference>